<dbReference type="STRING" id="1048983.EL17_03750"/>
<dbReference type="Gene3D" id="3.90.780.10">
    <property type="entry name" value="5'-Nucleotidase, C-terminal domain"/>
    <property type="match status" value="1"/>
</dbReference>
<evidence type="ECO:0000259" key="1">
    <source>
        <dbReference type="Pfam" id="PF02872"/>
    </source>
</evidence>
<dbReference type="PANTHER" id="PTHR11575:SF24">
    <property type="entry name" value="5'-NUCLEOTIDASE"/>
    <property type="match status" value="1"/>
</dbReference>
<comment type="caution">
    <text evidence="2">The sequence shown here is derived from an EMBL/GenBank/DDBJ whole genome shotgun (WGS) entry which is preliminary data.</text>
</comment>
<dbReference type="RefSeq" id="WP_035071049.1">
    <property type="nucleotide sequence ID" value="NZ_JMIH01000014.1"/>
</dbReference>
<dbReference type="PANTHER" id="PTHR11575">
    <property type="entry name" value="5'-NUCLEOTIDASE-RELATED"/>
    <property type="match status" value="1"/>
</dbReference>
<dbReference type="GO" id="GO:0016787">
    <property type="term" value="F:hydrolase activity"/>
    <property type="evidence" value="ECO:0007669"/>
    <property type="project" value="InterPro"/>
</dbReference>
<dbReference type="eggNOG" id="COG0737">
    <property type="taxonomic scope" value="Bacteria"/>
</dbReference>
<dbReference type="InterPro" id="IPR008334">
    <property type="entry name" value="5'-Nucleotdase_C"/>
</dbReference>
<organism evidence="2 3">
    <name type="scientific">Anditalea andensis</name>
    <dbReference type="NCBI Taxonomy" id="1048983"/>
    <lineage>
        <taxon>Bacteria</taxon>
        <taxon>Pseudomonadati</taxon>
        <taxon>Bacteroidota</taxon>
        <taxon>Cytophagia</taxon>
        <taxon>Cytophagales</taxon>
        <taxon>Cytophagaceae</taxon>
        <taxon>Anditalea</taxon>
    </lineage>
</organism>
<keyword evidence="3" id="KW-1185">Reference proteome</keyword>
<reference evidence="2 3" key="1">
    <citation type="submission" date="2014-04" db="EMBL/GenBank/DDBJ databases">
        <title>Characterization and application of a salt tolerant electro-active bacterium.</title>
        <authorList>
            <person name="Yang L."/>
            <person name="Wei S."/>
            <person name="Tay Q.X.M."/>
        </authorList>
    </citation>
    <scope>NUCLEOTIDE SEQUENCE [LARGE SCALE GENOMIC DNA]</scope>
    <source>
        <strain evidence="2 3">LY1</strain>
    </source>
</reference>
<dbReference type="AlphaFoldDB" id="A0A074LLQ8"/>
<dbReference type="Proteomes" id="UP000027821">
    <property type="component" value="Unassembled WGS sequence"/>
</dbReference>
<evidence type="ECO:0000313" key="2">
    <source>
        <dbReference type="EMBL" id="KEO74802.1"/>
    </source>
</evidence>
<dbReference type="GO" id="GO:0009166">
    <property type="term" value="P:nucleotide catabolic process"/>
    <property type="evidence" value="ECO:0007669"/>
    <property type="project" value="InterPro"/>
</dbReference>
<accession>A0A074LLQ8</accession>
<protein>
    <submittedName>
        <fullName evidence="2">5'-nucleotidase</fullName>
    </submittedName>
</protein>
<name>A0A074LLQ8_9BACT</name>
<sequence>MKNHSRKVPKIKMAIWGIAIILFSACSPQLHKSSSFELLSIDPLTTIDKDFEEIIAPYKVRLDAEMNKVIARSEKELTKGGKGETALGNLVADLQKEFSQEKFNLPVDISVVNNGGLRNSLPKGDITVGNIFELAPFENFIYILELNAEDVKRLGEYAVKGKNLGLTGLHLEAKENNLNILTVNGEALDHSRKYLVAINDYLANGGDRMDFLVDLPRVKSSNILMREMLLDKIKALTTEGKKVDAAIEGRQIYK</sequence>
<dbReference type="PRINTS" id="PR01607">
    <property type="entry name" value="APYRASEFAMLY"/>
</dbReference>
<evidence type="ECO:0000313" key="3">
    <source>
        <dbReference type="Proteomes" id="UP000027821"/>
    </source>
</evidence>
<dbReference type="SUPFAM" id="SSF55816">
    <property type="entry name" value="5'-nucleotidase (syn. UDP-sugar hydrolase), C-terminal domain"/>
    <property type="match status" value="1"/>
</dbReference>
<gene>
    <name evidence="2" type="ORF">EL17_03750</name>
</gene>
<dbReference type="EMBL" id="JMIH01000014">
    <property type="protein sequence ID" value="KEO74802.1"/>
    <property type="molecule type" value="Genomic_DNA"/>
</dbReference>
<dbReference type="PROSITE" id="PS51257">
    <property type="entry name" value="PROKAR_LIPOPROTEIN"/>
    <property type="match status" value="1"/>
</dbReference>
<dbReference type="Pfam" id="PF02872">
    <property type="entry name" value="5_nucleotid_C"/>
    <property type="match status" value="1"/>
</dbReference>
<feature type="domain" description="5'-Nucleotidase C-terminal" evidence="1">
    <location>
        <begin position="70"/>
        <end position="212"/>
    </location>
</feature>
<dbReference type="InterPro" id="IPR006179">
    <property type="entry name" value="5_nucleotidase/apyrase"/>
</dbReference>
<proteinExistence type="predicted"/>
<dbReference type="InterPro" id="IPR036907">
    <property type="entry name" value="5'-Nucleotdase_C_sf"/>
</dbReference>